<protein>
    <submittedName>
        <fullName evidence="1">Uncharacterized protein</fullName>
    </submittedName>
</protein>
<proteinExistence type="predicted"/>
<dbReference type="Proteomes" id="UP001162992">
    <property type="component" value="Chromosome 7"/>
</dbReference>
<keyword evidence="2" id="KW-1185">Reference proteome</keyword>
<evidence type="ECO:0000313" key="2">
    <source>
        <dbReference type="Proteomes" id="UP001162992"/>
    </source>
</evidence>
<reference evidence="2" key="1">
    <citation type="journal article" date="2024" name="Proc. Natl. Acad. Sci. U.S.A.">
        <title>Extraordinary preservation of gene collinearity over three hundred million years revealed in homosporous lycophytes.</title>
        <authorList>
            <person name="Li C."/>
            <person name="Wickell D."/>
            <person name="Kuo L.Y."/>
            <person name="Chen X."/>
            <person name="Nie B."/>
            <person name="Liao X."/>
            <person name="Peng D."/>
            <person name="Ji J."/>
            <person name="Jenkins J."/>
            <person name="Williams M."/>
            <person name="Shu S."/>
            <person name="Plott C."/>
            <person name="Barry K."/>
            <person name="Rajasekar S."/>
            <person name="Grimwood J."/>
            <person name="Han X."/>
            <person name="Sun S."/>
            <person name="Hou Z."/>
            <person name="He W."/>
            <person name="Dai G."/>
            <person name="Sun C."/>
            <person name="Schmutz J."/>
            <person name="Leebens-Mack J.H."/>
            <person name="Li F.W."/>
            <person name="Wang L."/>
        </authorList>
    </citation>
    <scope>NUCLEOTIDE SEQUENCE [LARGE SCALE GENOMIC DNA]</scope>
    <source>
        <strain evidence="2">cv. PW_Plant_1</strain>
    </source>
</reference>
<gene>
    <name evidence="1" type="ORF">O6H91_07G027300</name>
</gene>
<evidence type="ECO:0000313" key="1">
    <source>
        <dbReference type="EMBL" id="KAJ7548791.1"/>
    </source>
</evidence>
<organism evidence="1 2">
    <name type="scientific">Diphasiastrum complanatum</name>
    <name type="common">Issler's clubmoss</name>
    <name type="synonym">Lycopodium complanatum</name>
    <dbReference type="NCBI Taxonomy" id="34168"/>
    <lineage>
        <taxon>Eukaryota</taxon>
        <taxon>Viridiplantae</taxon>
        <taxon>Streptophyta</taxon>
        <taxon>Embryophyta</taxon>
        <taxon>Tracheophyta</taxon>
        <taxon>Lycopodiopsida</taxon>
        <taxon>Lycopodiales</taxon>
        <taxon>Lycopodiaceae</taxon>
        <taxon>Lycopodioideae</taxon>
        <taxon>Diphasiastrum</taxon>
    </lineage>
</organism>
<comment type="caution">
    <text evidence="1">The sequence shown here is derived from an EMBL/GenBank/DDBJ whole genome shotgun (WGS) entry which is preliminary data.</text>
</comment>
<dbReference type="EMBL" id="CM055098">
    <property type="protein sequence ID" value="KAJ7548791.1"/>
    <property type="molecule type" value="Genomic_DNA"/>
</dbReference>
<name>A0ACC2D3E2_DIPCM</name>
<sequence length="72" mass="8153">MAMAVLSAAVVVLITIILALFLRRWRKQGNDVKRLPKGSTGFPWVGETMEFMSYFSTSDPEPFVNNRVAKYV</sequence>
<accession>A0ACC2D3E2</accession>